<keyword evidence="2" id="KW-1185">Reference proteome</keyword>
<accession>A0A418NKA5</accession>
<protein>
    <submittedName>
        <fullName evidence="1">Alpha/beta hydrolase</fullName>
    </submittedName>
</protein>
<organism evidence="1 2">
    <name type="scientific">Pelagerythrobacter aerophilus</name>
    <dbReference type="NCBI Taxonomy" id="2306995"/>
    <lineage>
        <taxon>Bacteria</taxon>
        <taxon>Pseudomonadati</taxon>
        <taxon>Pseudomonadota</taxon>
        <taxon>Alphaproteobacteria</taxon>
        <taxon>Sphingomonadales</taxon>
        <taxon>Erythrobacteraceae</taxon>
        <taxon>Pelagerythrobacter</taxon>
    </lineage>
</organism>
<dbReference type="PANTHER" id="PTHR48098:SF6">
    <property type="entry name" value="FERRI-BACILLIBACTIN ESTERASE BESA"/>
    <property type="match status" value="1"/>
</dbReference>
<keyword evidence="1" id="KW-0378">Hydrolase</keyword>
<sequence length="276" mass="29956">MLAAAPLEAQPVPQLAAATPIVVGQSQAMEYRPGDVRQVNVYLPDGYADSGKAYPVLYLIDGGLSQDFLHIAGASQLGSMWGRSQPAIVVGIETKDRRAELIGSRGNTEQRKAYPTAGNSAAFRTFIRDRVKPFVASHYRTSGADAVIGESLAGLFIVETWLREPSLFGSYAAVSPSIWWDDGALAKQAPKLIGPRQVGHRLYVATEDEGADYQANFERLTAALSGHMGWCYALRPDVTHATIYHAVSPEALQFLFPPSEAPDPQFGFEVQCSRKS</sequence>
<dbReference type="SUPFAM" id="SSF53474">
    <property type="entry name" value="alpha/beta-Hydrolases"/>
    <property type="match status" value="1"/>
</dbReference>
<dbReference type="InterPro" id="IPR029058">
    <property type="entry name" value="AB_hydrolase_fold"/>
</dbReference>
<dbReference type="InterPro" id="IPR000801">
    <property type="entry name" value="Esterase-like"/>
</dbReference>
<dbReference type="PANTHER" id="PTHR48098">
    <property type="entry name" value="ENTEROCHELIN ESTERASE-RELATED"/>
    <property type="match status" value="1"/>
</dbReference>
<proteinExistence type="predicted"/>
<dbReference type="EMBL" id="QXFK01000014">
    <property type="protein sequence ID" value="RIV79797.1"/>
    <property type="molecule type" value="Genomic_DNA"/>
</dbReference>
<evidence type="ECO:0000313" key="1">
    <source>
        <dbReference type="EMBL" id="RIV79797.1"/>
    </source>
</evidence>
<name>A0A418NKA5_9SPHN</name>
<dbReference type="InterPro" id="IPR050583">
    <property type="entry name" value="Mycobacterial_A85_antigen"/>
</dbReference>
<dbReference type="Proteomes" id="UP000285092">
    <property type="component" value="Unassembled WGS sequence"/>
</dbReference>
<dbReference type="Gene3D" id="3.40.50.1820">
    <property type="entry name" value="alpha/beta hydrolase"/>
    <property type="match status" value="1"/>
</dbReference>
<reference evidence="1 2" key="1">
    <citation type="submission" date="2018-08" db="EMBL/GenBank/DDBJ databases">
        <title>Altererythrobacter sp.Ery1 and Ery12, the genome sequencing of novel strains in genus Alterythrobacter.</title>
        <authorList>
            <person name="Cheng H."/>
            <person name="Wu Y.-H."/>
            <person name="Fang C."/>
            <person name="Xu X.-W."/>
        </authorList>
    </citation>
    <scope>NUCLEOTIDE SEQUENCE [LARGE SCALE GENOMIC DNA]</scope>
    <source>
        <strain evidence="1 2">Ery1</strain>
    </source>
</reference>
<comment type="caution">
    <text evidence="1">The sequence shown here is derived from an EMBL/GenBank/DDBJ whole genome shotgun (WGS) entry which is preliminary data.</text>
</comment>
<dbReference type="GO" id="GO:0016787">
    <property type="term" value="F:hydrolase activity"/>
    <property type="evidence" value="ECO:0007669"/>
    <property type="project" value="UniProtKB-KW"/>
</dbReference>
<dbReference type="Pfam" id="PF00756">
    <property type="entry name" value="Esterase"/>
    <property type="match status" value="1"/>
</dbReference>
<dbReference type="AlphaFoldDB" id="A0A418NKA5"/>
<evidence type="ECO:0000313" key="2">
    <source>
        <dbReference type="Proteomes" id="UP000285092"/>
    </source>
</evidence>
<dbReference type="OrthoDB" id="5523653at2"/>
<gene>
    <name evidence="1" type="ORF">D2V04_06595</name>
</gene>